<accession>A0ABR3N110</accession>
<evidence type="ECO:0000256" key="1">
    <source>
        <dbReference type="SAM" id="MobiDB-lite"/>
    </source>
</evidence>
<feature type="compositionally biased region" description="Basic and acidic residues" evidence="1">
    <location>
        <begin position="24"/>
        <end position="39"/>
    </location>
</feature>
<organism evidence="2 3">
    <name type="scientific">Cirrhinus molitorella</name>
    <name type="common">mud carp</name>
    <dbReference type="NCBI Taxonomy" id="172907"/>
    <lineage>
        <taxon>Eukaryota</taxon>
        <taxon>Metazoa</taxon>
        <taxon>Chordata</taxon>
        <taxon>Craniata</taxon>
        <taxon>Vertebrata</taxon>
        <taxon>Euteleostomi</taxon>
        <taxon>Actinopterygii</taxon>
        <taxon>Neopterygii</taxon>
        <taxon>Teleostei</taxon>
        <taxon>Ostariophysi</taxon>
        <taxon>Cypriniformes</taxon>
        <taxon>Cyprinidae</taxon>
        <taxon>Labeoninae</taxon>
        <taxon>Labeonini</taxon>
        <taxon>Cirrhinus</taxon>
    </lineage>
</organism>
<dbReference type="EMBL" id="JAYMGO010000007">
    <property type="protein sequence ID" value="KAL1270605.1"/>
    <property type="molecule type" value="Genomic_DNA"/>
</dbReference>
<protein>
    <submittedName>
        <fullName evidence="2">Uncharacterized protein</fullName>
    </submittedName>
</protein>
<feature type="compositionally biased region" description="Basic residues" evidence="1">
    <location>
        <begin position="40"/>
        <end position="64"/>
    </location>
</feature>
<name>A0ABR3N110_9TELE</name>
<dbReference type="Proteomes" id="UP001558613">
    <property type="component" value="Unassembled WGS sequence"/>
</dbReference>
<evidence type="ECO:0000313" key="3">
    <source>
        <dbReference type="Proteomes" id="UP001558613"/>
    </source>
</evidence>
<reference evidence="2 3" key="1">
    <citation type="submission" date="2023-09" db="EMBL/GenBank/DDBJ databases">
        <authorList>
            <person name="Wang M."/>
        </authorList>
    </citation>
    <scope>NUCLEOTIDE SEQUENCE [LARGE SCALE GENOMIC DNA]</scope>
    <source>
        <strain evidence="2">GT-2023</strain>
        <tissue evidence="2">Liver</tissue>
    </source>
</reference>
<gene>
    <name evidence="2" type="ORF">QQF64_029621</name>
</gene>
<keyword evidence="3" id="KW-1185">Reference proteome</keyword>
<feature type="region of interest" description="Disordered" evidence="1">
    <location>
        <begin position="24"/>
        <end position="65"/>
    </location>
</feature>
<sequence>MEGQTDPELTDCLRAAHGCAGLGKKERGRLRDLGSDGKKQGSRGHRVSGRKIKKKEKGKTQHYRASKEWEKSGVGYVVGSRKQYTEIVGVSRTIKMYLKFDQQKSSRLILH</sequence>
<proteinExistence type="predicted"/>
<comment type="caution">
    <text evidence="2">The sequence shown here is derived from an EMBL/GenBank/DDBJ whole genome shotgun (WGS) entry which is preliminary data.</text>
</comment>
<evidence type="ECO:0000313" key="2">
    <source>
        <dbReference type="EMBL" id="KAL1270605.1"/>
    </source>
</evidence>